<keyword evidence="3" id="KW-1185">Reference proteome</keyword>
<reference evidence="2 3" key="1">
    <citation type="submission" date="2017-06" db="EMBL/GenBank/DDBJ databases">
        <authorList>
            <person name="Kim H.J."/>
            <person name="Triplett B.A."/>
        </authorList>
    </citation>
    <scope>NUCLEOTIDE SEQUENCE [LARGE SCALE GENOMIC DNA]</scope>
    <source>
        <strain evidence="2 3">CGMCC 4.1858</strain>
    </source>
</reference>
<feature type="domain" description="HTH luxR-type" evidence="1">
    <location>
        <begin position="248"/>
        <end position="305"/>
    </location>
</feature>
<dbReference type="InterPro" id="IPR016032">
    <property type="entry name" value="Sig_transdc_resp-reg_C-effctor"/>
</dbReference>
<dbReference type="GO" id="GO:0006355">
    <property type="term" value="P:regulation of DNA-templated transcription"/>
    <property type="evidence" value="ECO:0007669"/>
    <property type="project" value="InterPro"/>
</dbReference>
<evidence type="ECO:0000259" key="1">
    <source>
        <dbReference type="SMART" id="SM00421"/>
    </source>
</evidence>
<dbReference type="EMBL" id="FZOF01000055">
    <property type="protein sequence ID" value="SNT59366.1"/>
    <property type="molecule type" value="Genomic_DNA"/>
</dbReference>
<dbReference type="InterPro" id="IPR036388">
    <property type="entry name" value="WH-like_DNA-bd_sf"/>
</dbReference>
<organism evidence="2 3">
    <name type="scientific">Actinacidiphila glaucinigra</name>
    <dbReference type="NCBI Taxonomy" id="235986"/>
    <lineage>
        <taxon>Bacteria</taxon>
        <taxon>Bacillati</taxon>
        <taxon>Actinomycetota</taxon>
        <taxon>Actinomycetes</taxon>
        <taxon>Kitasatosporales</taxon>
        <taxon>Streptomycetaceae</taxon>
        <taxon>Actinacidiphila</taxon>
    </lineage>
</organism>
<evidence type="ECO:0000313" key="3">
    <source>
        <dbReference type="Proteomes" id="UP000198280"/>
    </source>
</evidence>
<sequence length="312" mass="33570">MPETDDALDVEDSVYRMLVTAGPVSREHVAAEVGISAKASEQALASLVERGLAAPADRRAARFTASQPDVEFMLRLRQQAEALDRARDIVGDLLRTVPGTARPDGPRPAIEAVTGARAVRGRLAELQSEVFHEVVWFCASPELLADGGTFNPDVRHRVLCARTALPDGATPTDTAHINGSVRLVHHVPVELAIADRSVGLCRLSPAEGDDALREPAAVVVRDAGVLDALLLLFETQWDVSLPPRPVAPPPLGEADRRLLALLAGGATDRTAARHMGVSQRTLQRHVGRLMALAGASTRMQLGWQAARREWLH</sequence>
<accession>A0A239NWY2</accession>
<dbReference type="OrthoDB" id="3369460at2"/>
<protein>
    <recommendedName>
        <fullName evidence="1">HTH luxR-type domain-containing protein</fullName>
    </recommendedName>
</protein>
<dbReference type="InterPro" id="IPR000792">
    <property type="entry name" value="Tscrpt_reg_LuxR_C"/>
</dbReference>
<dbReference type="PANTHER" id="PTHR34293:SF1">
    <property type="entry name" value="HTH-TYPE TRANSCRIPTIONAL REGULATOR TRMBL2"/>
    <property type="match status" value="1"/>
</dbReference>
<dbReference type="SMART" id="SM00421">
    <property type="entry name" value="HTH_LUXR"/>
    <property type="match status" value="1"/>
</dbReference>
<dbReference type="Gene3D" id="1.10.10.10">
    <property type="entry name" value="Winged helix-like DNA-binding domain superfamily/Winged helix DNA-binding domain"/>
    <property type="match status" value="2"/>
</dbReference>
<dbReference type="GO" id="GO:0003677">
    <property type="term" value="F:DNA binding"/>
    <property type="evidence" value="ECO:0007669"/>
    <property type="project" value="InterPro"/>
</dbReference>
<dbReference type="SUPFAM" id="SSF46894">
    <property type="entry name" value="C-terminal effector domain of the bipartite response regulators"/>
    <property type="match status" value="1"/>
</dbReference>
<dbReference type="PANTHER" id="PTHR34293">
    <property type="entry name" value="HTH-TYPE TRANSCRIPTIONAL REGULATOR TRMBL2"/>
    <property type="match status" value="1"/>
</dbReference>
<gene>
    <name evidence="2" type="ORF">SAMN05216252_1558</name>
</gene>
<dbReference type="RefSeq" id="WP_089229336.1">
    <property type="nucleotide sequence ID" value="NZ_FZOF01000055.1"/>
</dbReference>
<name>A0A239NWY2_9ACTN</name>
<proteinExistence type="predicted"/>
<evidence type="ECO:0000313" key="2">
    <source>
        <dbReference type="EMBL" id="SNT59366.1"/>
    </source>
</evidence>
<dbReference type="InterPro" id="IPR051797">
    <property type="entry name" value="TrmB-like"/>
</dbReference>
<dbReference type="Proteomes" id="UP000198280">
    <property type="component" value="Unassembled WGS sequence"/>
</dbReference>
<dbReference type="AlphaFoldDB" id="A0A239NWY2"/>